<reference evidence="1 2" key="1">
    <citation type="submission" date="2016-03" db="EMBL/GenBank/DDBJ databases">
        <title>Comparative genomics of the ectomycorrhizal sister species Rhizopogon vinicolor and Rhizopogon vesiculosus (Basidiomycota: Boletales) reveals a divergence of the mating type B locus.</title>
        <authorList>
            <person name="Mujic A.B."/>
            <person name="Kuo A."/>
            <person name="Tritt A."/>
            <person name="Lipzen A."/>
            <person name="Chen C."/>
            <person name="Johnson J."/>
            <person name="Sharma A."/>
            <person name="Barry K."/>
            <person name="Grigoriev I.V."/>
            <person name="Spatafora J.W."/>
        </authorList>
    </citation>
    <scope>NUCLEOTIDE SEQUENCE [LARGE SCALE GENOMIC DNA]</scope>
    <source>
        <strain evidence="1 2">AM-OR11-056</strain>
    </source>
</reference>
<gene>
    <name evidence="1" type="ORF">AZE42_13165</name>
</gene>
<dbReference type="AlphaFoldDB" id="A0A1J8QCH9"/>
<dbReference type="EMBL" id="LVVM01005269">
    <property type="protein sequence ID" value="OJA11032.1"/>
    <property type="molecule type" value="Genomic_DNA"/>
</dbReference>
<dbReference type="Gene3D" id="3.40.50.1820">
    <property type="entry name" value="alpha/beta hydrolase"/>
    <property type="match status" value="1"/>
</dbReference>
<proteinExistence type="predicted"/>
<organism evidence="1 2">
    <name type="scientific">Rhizopogon vesiculosus</name>
    <dbReference type="NCBI Taxonomy" id="180088"/>
    <lineage>
        <taxon>Eukaryota</taxon>
        <taxon>Fungi</taxon>
        <taxon>Dikarya</taxon>
        <taxon>Basidiomycota</taxon>
        <taxon>Agaricomycotina</taxon>
        <taxon>Agaricomycetes</taxon>
        <taxon>Agaricomycetidae</taxon>
        <taxon>Boletales</taxon>
        <taxon>Suillineae</taxon>
        <taxon>Rhizopogonaceae</taxon>
        <taxon>Rhizopogon</taxon>
    </lineage>
</organism>
<evidence type="ECO:0000313" key="1">
    <source>
        <dbReference type="EMBL" id="OJA11032.1"/>
    </source>
</evidence>
<dbReference type="OrthoDB" id="294702at2759"/>
<dbReference type="SUPFAM" id="SSF53474">
    <property type="entry name" value="alpha/beta-Hydrolases"/>
    <property type="match status" value="1"/>
</dbReference>
<evidence type="ECO:0008006" key="3">
    <source>
        <dbReference type="Google" id="ProtNLM"/>
    </source>
</evidence>
<comment type="caution">
    <text evidence="1">The sequence shown here is derived from an EMBL/GenBank/DDBJ whole genome shotgun (WGS) entry which is preliminary data.</text>
</comment>
<feature type="non-terminal residue" evidence="1">
    <location>
        <position position="1"/>
    </location>
</feature>
<dbReference type="InterPro" id="IPR029058">
    <property type="entry name" value="AB_hydrolase_fold"/>
</dbReference>
<sequence>EEHSRPHVLLAAAKDDHLTPVAYAHYLAANYKNVRMKYVDGGHLAIMYHMDEVWAEFLANEK</sequence>
<dbReference type="Proteomes" id="UP000183567">
    <property type="component" value="Unassembled WGS sequence"/>
</dbReference>
<name>A0A1J8QCH9_9AGAM</name>
<evidence type="ECO:0000313" key="2">
    <source>
        <dbReference type="Proteomes" id="UP000183567"/>
    </source>
</evidence>
<feature type="non-terminal residue" evidence="1">
    <location>
        <position position="62"/>
    </location>
</feature>
<keyword evidence="2" id="KW-1185">Reference proteome</keyword>
<accession>A0A1J8QCH9</accession>
<protein>
    <recommendedName>
        <fullName evidence="3">Peptidase S33 tripeptidyl aminopeptidase-like C-terminal domain-containing protein</fullName>
    </recommendedName>
</protein>